<dbReference type="PRINTS" id="PR00080">
    <property type="entry name" value="SDRFAMILY"/>
</dbReference>
<dbReference type="InterPro" id="IPR020904">
    <property type="entry name" value="Sc_DH/Rdtase_CS"/>
</dbReference>
<evidence type="ECO:0000256" key="1">
    <source>
        <dbReference type="ARBA" id="ARBA00006484"/>
    </source>
</evidence>
<dbReference type="FunFam" id="3.40.50.720:FF:000084">
    <property type="entry name" value="Short-chain dehydrogenase reductase"/>
    <property type="match status" value="1"/>
</dbReference>
<evidence type="ECO:0000256" key="2">
    <source>
        <dbReference type="ARBA" id="ARBA00023002"/>
    </source>
</evidence>
<dbReference type="PROSITE" id="PS00061">
    <property type="entry name" value="ADH_SHORT"/>
    <property type="match status" value="1"/>
</dbReference>
<dbReference type="SUPFAM" id="SSF51735">
    <property type="entry name" value="NAD(P)-binding Rossmann-fold domains"/>
    <property type="match status" value="1"/>
</dbReference>
<dbReference type="PANTHER" id="PTHR43477:SF1">
    <property type="entry name" value="DIHYDROANTICAPSIN 7-DEHYDROGENASE"/>
    <property type="match status" value="1"/>
</dbReference>
<dbReference type="PANTHER" id="PTHR43477">
    <property type="entry name" value="DIHYDROANTICAPSIN 7-DEHYDROGENASE"/>
    <property type="match status" value="1"/>
</dbReference>
<dbReference type="EMBL" id="CP114014">
    <property type="protein sequence ID" value="XAY05197.1"/>
    <property type="molecule type" value="Genomic_DNA"/>
</dbReference>
<dbReference type="InterPro" id="IPR036291">
    <property type="entry name" value="NAD(P)-bd_dom_sf"/>
</dbReference>
<dbReference type="GO" id="GO:0016491">
    <property type="term" value="F:oxidoreductase activity"/>
    <property type="evidence" value="ECO:0007669"/>
    <property type="project" value="UniProtKB-KW"/>
</dbReference>
<organism evidence="3">
    <name type="scientific">Paraconexibacter sp. AEG42_29</name>
    <dbReference type="NCBI Taxonomy" id="2997339"/>
    <lineage>
        <taxon>Bacteria</taxon>
        <taxon>Bacillati</taxon>
        <taxon>Actinomycetota</taxon>
        <taxon>Thermoleophilia</taxon>
        <taxon>Solirubrobacterales</taxon>
        <taxon>Paraconexibacteraceae</taxon>
        <taxon>Paraconexibacter</taxon>
    </lineage>
</organism>
<dbReference type="EC" id="1.1.1.385" evidence="3"/>
<dbReference type="Gene3D" id="3.40.50.720">
    <property type="entry name" value="NAD(P)-binding Rossmann-like Domain"/>
    <property type="match status" value="1"/>
</dbReference>
<gene>
    <name evidence="3" type="primary">bacC_1</name>
    <name evidence="3" type="ORF">DSM112329_02042</name>
</gene>
<reference evidence="3" key="1">
    <citation type="submission" date="2022-12" db="EMBL/GenBank/DDBJ databases">
        <title>Paraconexibacter alkalitolerans sp. nov. and Baekduia alba sp. nov., isolated from soil and emended description of the genera Paraconexibacter (Chun et al., 2020) and Baekduia (An et al., 2020).</title>
        <authorList>
            <person name="Vieira S."/>
            <person name="Huber K.J."/>
            <person name="Geppert A."/>
            <person name="Wolf J."/>
            <person name="Neumann-Schaal M."/>
            <person name="Muesken M."/>
            <person name="Overmann J."/>
        </authorList>
    </citation>
    <scope>NUCLEOTIDE SEQUENCE</scope>
    <source>
        <strain evidence="3">AEG42_29</strain>
    </source>
</reference>
<proteinExistence type="inferred from homology"/>
<name>A0AAU7AUM2_9ACTN</name>
<dbReference type="PRINTS" id="PR00081">
    <property type="entry name" value="GDHRDH"/>
</dbReference>
<dbReference type="CDD" id="cd05233">
    <property type="entry name" value="SDR_c"/>
    <property type="match status" value="1"/>
</dbReference>
<dbReference type="InterPro" id="IPR051122">
    <property type="entry name" value="SDR_DHRS6-like"/>
</dbReference>
<comment type="similarity">
    <text evidence="1">Belongs to the short-chain dehydrogenases/reductases (SDR) family.</text>
</comment>
<dbReference type="Pfam" id="PF13561">
    <property type="entry name" value="adh_short_C2"/>
    <property type="match status" value="1"/>
</dbReference>
<accession>A0AAU7AUM2</accession>
<sequence>MGRLDDKRAVITGATGGIGTATCWAFCREGAEVIGADINADAGKALEAELTAAGFRFSFRETNVTDEQQVQALADHAAADGTVDVLFANAGVILGKPVLQTSLQEWNTVHLNNATSVFLTLVAFGPVMTNPGGSIIVNSSSGATIAVPNMAAYAGAKASAMAFARTAAIDLAPGIRVNCLLPGAIDTPMPRSFVSALPAEQQQAVIAGLEAQHVLKRLGRPEEVANTALFLASDESSFFTAAALTVDGGANAW</sequence>
<dbReference type="AlphaFoldDB" id="A0AAU7AUM2"/>
<dbReference type="RefSeq" id="WP_354701714.1">
    <property type="nucleotide sequence ID" value="NZ_CP114014.1"/>
</dbReference>
<dbReference type="InterPro" id="IPR002347">
    <property type="entry name" value="SDR_fam"/>
</dbReference>
<keyword evidence="2 3" id="KW-0560">Oxidoreductase</keyword>
<dbReference type="KEGG" id="parq:DSM112329_02042"/>
<evidence type="ECO:0000313" key="3">
    <source>
        <dbReference type="EMBL" id="XAY05197.1"/>
    </source>
</evidence>
<protein>
    <submittedName>
        <fullName evidence="3">Dihydroanticapsin 7-dehydrogenase</fullName>
        <ecNumber evidence="3">1.1.1.385</ecNumber>
    </submittedName>
</protein>